<dbReference type="SUPFAM" id="SSF48452">
    <property type="entry name" value="TPR-like"/>
    <property type="match status" value="1"/>
</dbReference>
<organism evidence="1 2">
    <name type="scientific">Thalassovita gelatinovora</name>
    <name type="common">Thalassobius gelatinovorus</name>
    <dbReference type="NCBI Taxonomy" id="53501"/>
    <lineage>
        <taxon>Bacteria</taxon>
        <taxon>Pseudomonadati</taxon>
        <taxon>Pseudomonadota</taxon>
        <taxon>Alphaproteobacteria</taxon>
        <taxon>Rhodobacterales</taxon>
        <taxon>Roseobacteraceae</taxon>
        <taxon>Thalassovita</taxon>
    </lineage>
</organism>
<protein>
    <submittedName>
        <fullName evidence="1">Uncharacterized protein</fullName>
    </submittedName>
</protein>
<dbReference type="InterPro" id="IPR011990">
    <property type="entry name" value="TPR-like_helical_dom_sf"/>
</dbReference>
<dbReference type="EMBL" id="CYSA01000007">
    <property type="protein sequence ID" value="CUH63484.1"/>
    <property type="molecule type" value="Genomic_DNA"/>
</dbReference>
<dbReference type="RefSeq" id="WP_058261480.1">
    <property type="nucleotide sequence ID" value="NZ_CP051181.1"/>
</dbReference>
<gene>
    <name evidence="1" type="ORF">TG4357_00700</name>
</gene>
<dbReference type="Proteomes" id="UP000051587">
    <property type="component" value="Unassembled WGS sequence"/>
</dbReference>
<sequence>MQANSILKVGFAGALILLLGSCEEGSGGRSGFAAQYAVARDALETGNYDRAKRSYARLMNDAGPLRPRLQLEYAHSELRDGNFAEAARLAGGLANSQKGTARSAALAVQGTAQHELAQQLLHDGETQAGKQMLLAAKTALEELLKNDPDLDPLGSMAGRKAAIDSRLNRI</sequence>
<name>A0A0P1F6M5_THAGE</name>
<keyword evidence="2" id="KW-1185">Reference proteome</keyword>
<dbReference type="Gene3D" id="1.25.40.10">
    <property type="entry name" value="Tetratricopeptide repeat domain"/>
    <property type="match status" value="1"/>
</dbReference>
<accession>A0A0P1F6M5</accession>
<evidence type="ECO:0000313" key="1">
    <source>
        <dbReference type="EMBL" id="CUH63484.1"/>
    </source>
</evidence>
<proteinExistence type="predicted"/>
<evidence type="ECO:0000313" key="2">
    <source>
        <dbReference type="Proteomes" id="UP000051587"/>
    </source>
</evidence>
<dbReference type="OrthoDB" id="7862771at2"/>
<reference evidence="1 2" key="1">
    <citation type="submission" date="2015-09" db="EMBL/GenBank/DDBJ databases">
        <authorList>
            <consortium name="Swine Surveillance"/>
        </authorList>
    </citation>
    <scope>NUCLEOTIDE SEQUENCE [LARGE SCALE GENOMIC DNA]</scope>
    <source>
        <strain evidence="1 2">CECT 4357</strain>
    </source>
</reference>
<dbReference type="AlphaFoldDB" id="A0A0P1F6M5"/>